<keyword evidence="5" id="KW-1185">Reference proteome</keyword>
<keyword evidence="1" id="KW-1133">Transmembrane helix</keyword>
<gene>
    <name evidence="2" type="ORF">F9Y85_17245</name>
    <name evidence="3" type="ORF">R5H13_20170</name>
</gene>
<dbReference type="Proteomes" id="UP001304419">
    <property type="component" value="Chromosome 2"/>
</dbReference>
<dbReference type="EMBL" id="WEIA01000012">
    <property type="protein sequence ID" value="NLR23022.1"/>
    <property type="molecule type" value="Genomic_DNA"/>
</dbReference>
<feature type="transmembrane region" description="Helical" evidence="1">
    <location>
        <begin position="71"/>
        <end position="91"/>
    </location>
</feature>
<evidence type="ECO:0000256" key="1">
    <source>
        <dbReference type="SAM" id="Phobius"/>
    </source>
</evidence>
<organism evidence="2 4">
    <name type="scientific">Pseudoalteromonas maricaloris</name>
    <dbReference type="NCBI Taxonomy" id="184924"/>
    <lineage>
        <taxon>Bacteria</taxon>
        <taxon>Pseudomonadati</taxon>
        <taxon>Pseudomonadota</taxon>
        <taxon>Gammaproteobacteria</taxon>
        <taxon>Alteromonadales</taxon>
        <taxon>Pseudoalteromonadaceae</taxon>
        <taxon>Pseudoalteromonas</taxon>
    </lineage>
</organism>
<evidence type="ECO:0000313" key="5">
    <source>
        <dbReference type="Proteomes" id="UP001304419"/>
    </source>
</evidence>
<protein>
    <submittedName>
        <fullName evidence="2">Uncharacterized protein</fullName>
    </submittedName>
</protein>
<dbReference type="Proteomes" id="UP000646877">
    <property type="component" value="Unassembled WGS sequence"/>
</dbReference>
<reference evidence="3 5" key="2">
    <citation type="submission" date="2023-10" db="EMBL/GenBank/DDBJ databases">
        <title>To unveil natural product biosynthetic capacity in Pseudoalteromonas.</title>
        <authorList>
            <person name="Wang J."/>
        </authorList>
    </citation>
    <scope>NUCLEOTIDE SEQUENCE [LARGE SCALE GENOMIC DNA]</scope>
    <source>
        <strain evidence="3 5">DSM 15914</strain>
    </source>
</reference>
<evidence type="ECO:0000313" key="2">
    <source>
        <dbReference type="EMBL" id="NLR23022.1"/>
    </source>
</evidence>
<evidence type="ECO:0000313" key="4">
    <source>
        <dbReference type="Proteomes" id="UP000646877"/>
    </source>
</evidence>
<feature type="transmembrane region" description="Helical" evidence="1">
    <location>
        <begin position="103"/>
        <end position="126"/>
    </location>
</feature>
<dbReference type="AlphaFoldDB" id="A0A8I2H262"/>
<sequence>MDTFEILSYADHRVGAVLTGKAAAEELQNELLNSHLVQHEHLQLVNPYDKDADKRLEPKSENRLARNMLNWHLYLGSMGVILGFLIAGLLVSYGPAFTQANPYLTFIALLSPGLFLGLFASGLISLRPDKDAFNQAVMNKIAEGKWLLIIKTNNEAHRGKLMSFFKNNSKADVLS</sequence>
<reference evidence="2" key="1">
    <citation type="submission" date="2019-10" db="EMBL/GenBank/DDBJ databases">
        <authorList>
            <person name="Paulsen S."/>
        </authorList>
    </citation>
    <scope>NUCLEOTIDE SEQUENCE</scope>
    <source>
        <strain evidence="2">LMG 19692</strain>
    </source>
</reference>
<dbReference type="RefSeq" id="WP_039495024.1">
    <property type="nucleotide sequence ID" value="NZ_CBCSDF010000001.1"/>
</dbReference>
<dbReference type="EMBL" id="CP137579">
    <property type="protein sequence ID" value="WOX31257.1"/>
    <property type="molecule type" value="Genomic_DNA"/>
</dbReference>
<accession>A0A8I2H262</accession>
<name>A0A8I2H262_9GAMM</name>
<proteinExistence type="predicted"/>
<keyword evidence="1" id="KW-0812">Transmembrane</keyword>
<keyword evidence="1" id="KW-0472">Membrane</keyword>
<evidence type="ECO:0000313" key="3">
    <source>
        <dbReference type="EMBL" id="WOX31257.1"/>
    </source>
</evidence>